<evidence type="ECO:0000313" key="3">
    <source>
        <dbReference type="Proteomes" id="UP000757232"/>
    </source>
</evidence>
<dbReference type="Proteomes" id="UP000757232">
    <property type="component" value="Unassembled WGS sequence"/>
</dbReference>
<dbReference type="AlphaFoldDB" id="A0A9Q5N5V1"/>
<dbReference type="OrthoDB" id="10679330at2759"/>
<keyword evidence="3" id="KW-1185">Reference proteome</keyword>
<gene>
    <name evidence="2" type="ORF">A7U60_g4061</name>
</gene>
<comment type="caution">
    <text evidence="2">The sequence shown here is derived from an EMBL/GenBank/DDBJ whole genome shotgun (WGS) entry which is preliminary data.</text>
</comment>
<evidence type="ECO:0000256" key="1">
    <source>
        <dbReference type="SAM" id="MobiDB-lite"/>
    </source>
</evidence>
<accession>A0A9Q5N5V1</accession>
<dbReference type="EMBL" id="LNZH02000171">
    <property type="protein sequence ID" value="OCB88772.1"/>
    <property type="molecule type" value="Genomic_DNA"/>
</dbReference>
<evidence type="ECO:0000313" key="2">
    <source>
        <dbReference type="EMBL" id="OCB88772.1"/>
    </source>
</evidence>
<organism evidence="2 3">
    <name type="scientific">Sanghuangporus baumii</name>
    <name type="common">Phellinus baumii</name>
    <dbReference type="NCBI Taxonomy" id="108892"/>
    <lineage>
        <taxon>Eukaryota</taxon>
        <taxon>Fungi</taxon>
        <taxon>Dikarya</taxon>
        <taxon>Basidiomycota</taxon>
        <taxon>Agaricomycotina</taxon>
        <taxon>Agaricomycetes</taxon>
        <taxon>Hymenochaetales</taxon>
        <taxon>Hymenochaetaceae</taxon>
        <taxon>Sanghuangporus</taxon>
    </lineage>
</organism>
<sequence>MSISSADTAKMQLKTMHSHTGLSTNRLASYILTQLRQSWPWINQIGASKASHHVAWNAQSVPSFSCEDKIEHVSQQRQKRSGDLSARDAAVLVHSRRKTDLPFFPLATSSCGHCFFGSRYYQMAASLDQLSTRLVALRSNLSDLMASTSLSSLSGSGSSSSSLVCPSLTASSTLSSEGFSELETDLDTSDFSPVHSSFAGAAYDLTCQLLGPLDEFKFRDEVNLPDLATPRPLLANRRSYFTDLGAVQGEWYESGSEAEVMVGKWRRGAFKRSKANSFVKSGRRKPIARRHTSGILRANSSFSPDTPARTNCSVRMRPNSKARKSYVDLGLGHPTTWSGEATPKADDGLSGTKHTNKLAKQGRRESPMKIVLKPMDSVLAFVQTPSPIESLPPSVWSGKEFPGLEVSTVQGLHSNMTPSRDSAYSVPQIGLGFIDVAAIGHVPAQVAHGCPFKQCADYSLP</sequence>
<proteinExistence type="predicted"/>
<reference evidence="2" key="1">
    <citation type="submission" date="2016-06" db="EMBL/GenBank/DDBJ databases">
        <title>Draft Genome sequence of the fungus Inonotus baumii.</title>
        <authorList>
            <person name="Zhu H."/>
            <person name="Lin W."/>
        </authorList>
    </citation>
    <scope>NUCLEOTIDE SEQUENCE</scope>
    <source>
        <strain evidence="2">821</strain>
    </source>
</reference>
<protein>
    <submittedName>
        <fullName evidence="2">Uncharacterized protein</fullName>
    </submittedName>
</protein>
<feature type="region of interest" description="Disordered" evidence="1">
    <location>
        <begin position="291"/>
        <end position="312"/>
    </location>
</feature>
<name>A0A9Q5N5V1_SANBA</name>
<feature type="compositionally biased region" description="Polar residues" evidence="1">
    <location>
        <begin position="298"/>
        <end position="312"/>
    </location>
</feature>
<feature type="region of interest" description="Disordered" evidence="1">
    <location>
        <begin position="333"/>
        <end position="364"/>
    </location>
</feature>